<sequence length="70" mass="7961">MNAFAHFPATVHWNAQQLADAVPPRLSQLLAFDRERDLGRVAVANRDVRKPRRAAGYFHAPMLHAPFNVR</sequence>
<accession>A0A4R5TLJ4</accession>
<keyword evidence="2" id="KW-1185">Reference proteome</keyword>
<evidence type="ECO:0000313" key="2">
    <source>
        <dbReference type="Proteomes" id="UP000294796"/>
    </source>
</evidence>
<reference evidence="1 2" key="1">
    <citation type="submission" date="2019-03" db="EMBL/GenBank/DDBJ databases">
        <title>Luteimonas zhaokaii sp.nov., isolated from the rectal contents of Plateau pika in Yushu, Qinghai Province, China.</title>
        <authorList>
            <person name="Zhang G."/>
        </authorList>
    </citation>
    <scope>NUCLEOTIDE SEQUENCE [LARGE SCALE GENOMIC DNA]</scope>
    <source>
        <strain evidence="1 2">B9</strain>
    </source>
</reference>
<dbReference type="RefSeq" id="WP_133322210.1">
    <property type="nucleotide sequence ID" value="NZ_SMTF01000009.1"/>
</dbReference>
<dbReference type="OrthoDB" id="5976089at2"/>
<gene>
    <name evidence="1" type="ORF">E2F46_11405</name>
</gene>
<dbReference type="EMBL" id="SMTF01000009">
    <property type="protein sequence ID" value="TDK23218.1"/>
    <property type="molecule type" value="Genomic_DNA"/>
</dbReference>
<dbReference type="AlphaFoldDB" id="A0A4R5TLJ4"/>
<comment type="caution">
    <text evidence="1">The sequence shown here is derived from an EMBL/GenBank/DDBJ whole genome shotgun (WGS) entry which is preliminary data.</text>
</comment>
<organism evidence="1 2">
    <name type="scientific">Luteimonas aestuarii</name>
    <dbReference type="NCBI Taxonomy" id="453837"/>
    <lineage>
        <taxon>Bacteria</taxon>
        <taxon>Pseudomonadati</taxon>
        <taxon>Pseudomonadota</taxon>
        <taxon>Gammaproteobacteria</taxon>
        <taxon>Lysobacterales</taxon>
        <taxon>Lysobacteraceae</taxon>
        <taxon>Luteimonas</taxon>
    </lineage>
</organism>
<proteinExistence type="predicted"/>
<dbReference type="Proteomes" id="UP000294796">
    <property type="component" value="Unassembled WGS sequence"/>
</dbReference>
<protein>
    <submittedName>
        <fullName evidence="1">Uncharacterized protein</fullName>
    </submittedName>
</protein>
<name>A0A4R5TLJ4_9GAMM</name>
<evidence type="ECO:0000313" key="1">
    <source>
        <dbReference type="EMBL" id="TDK23218.1"/>
    </source>
</evidence>